<dbReference type="InterPro" id="IPR052755">
    <property type="entry name" value="Lysozyme_Inhibitor_LprI"/>
</dbReference>
<feature type="region of interest" description="Disordered" evidence="1">
    <location>
        <begin position="236"/>
        <end position="285"/>
    </location>
</feature>
<comment type="caution">
    <text evidence="3">The sequence shown here is derived from an EMBL/GenBank/DDBJ whole genome shotgun (WGS) entry which is preliminary data.</text>
</comment>
<dbReference type="Proteomes" id="UP001424459">
    <property type="component" value="Unassembled WGS sequence"/>
</dbReference>
<name>A0ABP7UCY9_9SPHN</name>
<sequence>MANRPPFDPDAPPPGGFNPRFGRDGPGRPQPIRDEGPRFDRDFDRRGGPERDPFEPGRDRRSGGDGGGPSRPARIWLILGGLLILGAIIFGLTLTRSGAGSDAIGGNSEATATNEDVAEAAQPQDRCAAPATYDLLKRQLFRQAAATRGSDQATFDSLAGYASVRVSGPTLRDQDQGLERISCGADVALDLPPGLQVTGGRRTLTASLTYDLQPSADGSGDVMTLRGAEGITVPLATLARTSSAPRPTVPVPTSPDSDNPSAAVPDPEPAPPPVPAEPAATSAARPSFNCARARTSGEIAVCQSDSLAALDRQMASYYVDALRGADGEQRALLQRTRDRFLGYRDRCTTDRCIADAYRGRITEIGDIVEGRWRGR</sequence>
<evidence type="ECO:0008006" key="5">
    <source>
        <dbReference type="Google" id="ProtNLM"/>
    </source>
</evidence>
<dbReference type="PANTHER" id="PTHR37549:SF1">
    <property type="entry name" value="LIPOPROTEIN LPRI"/>
    <property type="match status" value="1"/>
</dbReference>
<keyword evidence="4" id="KW-1185">Reference proteome</keyword>
<protein>
    <recommendedName>
        <fullName evidence="5">Lysozyme inhibitor LprI N-terminal domain-containing protein</fullName>
    </recommendedName>
</protein>
<feature type="compositionally biased region" description="Pro residues" evidence="1">
    <location>
        <begin position="1"/>
        <end position="16"/>
    </location>
</feature>
<keyword evidence="2" id="KW-0812">Transmembrane</keyword>
<accession>A0ABP7UCY9</accession>
<evidence type="ECO:0000313" key="3">
    <source>
        <dbReference type="EMBL" id="GAA4040727.1"/>
    </source>
</evidence>
<evidence type="ECO:0000256" key="2">
    <source>
        <dbReference type="SAM" id="Phobius"/>
    </source>
</evidence>
<evidence type="ECO:0000256" key="1">
    <source>
        <dbReference type="SAM" id="MobiDB-lite"/>
    </source>
</evidence>
<feature type="region of interest" description="Disordered" evidence="1">
    <location>
        <begin position="1"/>
        <end position="70"/>
    </location>
</feature>
<feature type="compositionally biased region" description="Pro residues" evidence="1">
    <location>
        <begin position="266"/>
        <end position="276"/>
    </location>
</feature>
<feature type="transmembrane region" description="Helical" evidence="2">
    <location>
        <begin position="75"/>
        <end position="94"/>
    </location>
</feature>
<feature type="compositionally biased region" description="Basic and acidic residues" evidence="1">
    <location>
        <begin position="21"/>
        <end position="63"/>
    </location>
</feature>
<proteinExistence type="predicted"/>
<dbReference type="PANTHER" id="PTHR37549">
    <property type="entry name" value="LIPOPROTEIN LPRI"/>
    <property type="match status" value="1"/>
</dbReference>
<keyword evidence="2" id="KW-1133">Transmembrane helix</keyword>
<dbReference type="EMBL" id="BAABBR010000001">
    <property type="protein sequence ID" value="GAA4040727.1"/>
    <property type="molecule type" value="Genomic_DNA"/>
</dbReference>
<dbReference type="RefSeq" id="WP_344697143.1">
    <property type="nucleotide sequence ID" value="NZ_BAABBR010000001.1"/>
</dbReference>
<organism evidence="3 4">
    <name type="scientific">Sphingomonas rosea</name>
    <dbReference type="NCBI Taxonomy" id="335605"/>
    <lineage>
        <taxon>Bacteria</taxon>
        <taxon>Pseudomonadati</taxon>
        <taxon>Pseudomonadota</taxon>
        <taxon>Alphaproteobacteria</taxon>
        <taxon>Sphingomonadales</taxon>
        <taxon>Sphingomonadaceae</taxon>
        <taxon>Sphingomonas</taxon>
    </lineage>
</organism>
<evidence type="ECO:0000313" key="4">
    <source>
        <dbReference type="Proteomes" id="UP001424459"/>
    </source>
</evidence>
<reference evidence="4" key="1">
    <citation type="journal article" date="2019" name="Int. J. Syst. Evol. Microbiol.">
        <title>The Global Catalogue of Microorganisms (GCM) 10K type strain sequencing project: providing services to taxonomists for standard genome sequencing and annotation.</title>
        <authorList>
            <consortium name="The Broad Institute Genomics Platform"/>
            <consortium name="The Broad Institute Genome Sequencing Center for Infectious Disease"/>
            <person name="Wu L."/>
            <person name="Ma J."/>
        </authorList>
    </citation>
    <scope>NUCLEOTIDE SEQUENCE [LARGE SCALE GENOMIC DNA]</scope>
    <source>
        <strain evidence="4">JCM 17564</strain>
    </source>
</reference>
<gene>
    <name evidence="3" type="ORF">GCM10022281_22100</name>
</gene>
<keyword evidence="2" id="KW-0472">Membrane</keyword>